<evidence type="ECO:0000259" key="1">
    <source>
        <dbReference type="Pfam" id="PF24925"/>
    </source>
</evidence>
<dbReference type="InterPro" id="IPR056648">
    <property type="entry name" value="DUF7746"/>
</dbReference>
<keyword evidence="3" id="KW-1185">Reference proteome</keyword>
<dbReference type="HOGENOM" id="CLU_1680768_0_0_1"/>
<dbReference type="EnsemblPlants" id="ORUFI01G37580.1">
    <property type="protein sequence ID" value="ORUFI01G37580.1"/>
    <property type="gene ID" value="ORUFI01G37580"/>
</dbReference>
<reference evidence="2" key="2">
    <citation type="submission" date="2015-06" db="UniProtKB">
        <authorList>
            <consortium name="EnsemblPlants"/>
        </authorList>
    </citation>
    <scope>IDENTIFICATION</scope>
</reference>
<proteinExistence type="predicted"/>
<protein>
    <recommendedName>
        <fullName evidence="1">DUF7746 domain-containing protein</fullName>
    </recommendedName>
</protein>
<evidence type="ECO:0000313" key="2">
    <source>
        <dbReference type="EnsemblPlants" id="ORUFI01G37580.1"/>
    </source>
</evidence>
<dbReference type="PANTHER" id="PTHR33054">
    <property type="entry name" value="CCHC-TYPE DOMAIN-CONTAINING PROTEIN"/>
    <property type="match status" value="1"/>
</dbReference>
<organism evidence="2 3">
    <name type="scientific">Oryza rufipogon</name>
    <name type="common">Brownbeard rice</name>
    <name type="synonym">Asian wild rice</name>
    <dbReference type="NCBI Taxonomy" id="4529"/>
    <lineage>
        <taxon>Eukaryota</taxon>
        <taxon>Viridiplantae</taxon>
        <taxon>Streptophyta</taxon>
        <taxon>Embryophyta</taxon>
        <taxon>Tracheophyta</taxon>
        <taxon>Spermatophyta</taxon>
        <taxon>Magnoliopsida</taxon>
        <taxon>Liliopsida</taxon>
        <taxon>Poales</taxon>
        <taxon>Poaceae</taxon>
        <taxon>BOP clade</taxon>
        <taxon>Oryzoideae</taxon>
        <taxon>Oryzeae</taxon>
        <taxon>Oryzinae</taxon>
        <taxon>Oryza</taxon>
    </lineage>
</organism>
<name>A0A0E0N3S6_ORYRU</name>
<dbReference type="Proteomes" id="UP000008022">
    <property type="component" value="Unassembled WGS sequence"/>
</dbReference>
<dbReference type="Pfam" id="PF24925">
    <property type="entry name" value="DUF7746"/>
    <property type="match status" value="1"/>
</dbReference>
<evidence type="ECO:0000313" key="3">
    <source>
        <dbReference type="Proteomes" id="UP000008022"/>
    </source>
</evidence>
<dbReference type="STRING" id="4529.A0A0E0N3S6"/>
<dbReference type="Gramene" id="ORUFI01G37580.1">
    <property type="protein sequence ID" value="ORUFI01G37580.1"/>
    <property type="gene ID" value="ORUFI01G37580"/>
</dbReference>
<dbReference type="PANTHER" id="PTHR33054:SF9">
    <property type="entry name" value="CCHC-TYPE DOMAIN-CONTAINING PROTEIN"/>
    <property type="match status" value="1"/>
</dbReference>
<sequence>MPQIQNMTYYNGKEIVEWNLDGFTEYQIFTLCHQMIMYANACIANGNKEREAANMIVIGFSGQLKGWWNNYLNETQRQEILCAVKRDDQGRPLPDRDGNGNPIGFHMEEKDEPIQEDDQVVGTIQKYMKQKWYTEVLSLINISVKPPTEFVGQMEDF</sequence>
<reference evidence="3" key="1">
    <citation type="submission" date="2013-06" db="EMBL/GenBank/DDBJ databases">
        <authorList>
            <person name="Zhao Q."/>
        </authorList>
    </citation>
    <scope>NUCLEOTIDE SEQUENCE</scope>
    <source>
        <strain evidence="3">cv. W1943</strain>
    </source>
</reference>
<accession>A0A0E0N3S6</accession>
<dbReference type="AlphaFoldDB" id="A0A0E0N3S6"/>
<feature type="domain" description="DUF7746" evidence="1">
    <location>
        <begin position="10"/>
        <end position="85"/>
    </location>
</feature>